<name>A0A2I2KY19_9ACTN</name>
<reference evidence="2 3" key="1">
    <citation type="submission" date="2017-06" db="EMBL/GenBank/DDBJ databases">
        <authorList>
            <person name="Kim H.J."/>
            <person name="Triplett B.A."/>
        </authorList>
    </citation>
    <scope>NUCLEOTIDE SEQUENCE [LARGE SCALE GENOMIC DNA]</scope>
    <source>
        <strain evidence="2">FRACA_ARgP5</strain>
    </source>
</reference>
<dbReference type="OrthoDB" id="3215168at2"/>
<dbReference type="EMBL" id="FZMO01000423">
    <property type="protein sequence ID" value="SNQ50553.1"/>
    <property type="molecule type" value="Genomic_DNA"/>
</dbReference>
<protein>
    <recommendedName>
        <fullName evidence="1">Pterin-binding domain-containing protein</fullName>
    </recommendedName>
</protein>
<dbReference type="InterPro" id="IPR000489">
    <property type="entry name" value="Pterin-binding_dom"/>
</dbReference>
<dbReference type="AlphaFoldDB" id="A0A2I2KY19"/>
<organism evidence="2 3">
    <name type="scientific">Frankia canadensis</name>
    <dbReference type="NCBI Taxonomy" id="1836972"/>
    <lineage>
        <taxon>Bacteria</taxon>
        <taxon>Bacillati</taxon>
        <taxon>Actinomycetota</taxon>
        <taxon>Actinomycetes</taxon>
        <taxon>Frankiales</taxon>
        <taxon>Frankiaceae</taxon>
        <taxon>Frankia</taxon>
    </lineage>
</organism>
<accession>A0A2I2KY19</accession>
<gene>
    <name evidence="2" type="ORF">FRACA_480042</name>
</gene>
<keyword evidence="3" id="KW-1185">Reference proteome</keyword>
<dbReference type="RefSeq" id="WP_101833908.1">
    <property type="nucleotide sequence ID" value="NZ_FZMO01000423.1"/>
</dbReference>
<sequence length="60" mass="6530">MADIVTLAASVNDIPSMSETDAMLEELRRLPRTVETANLIDGLLDFRSLLAISTDPAREA</sequence>
<dbReference type="Proteomes" id="UP000234331">
    <property type="component" value="Unassembled WGS sequence"/>
</dbReference>
<dbReference type="PROSITE" id="PS50972">
    <property type="entry name" value="PTERIN_BINDING"/>
    <property type="match status" value="1"/>
</dbReference>
<evidence type="ECO:0000313" key="2">
    <source>
        <dbReference type="EMBL" id="SNQ50553.1"/>
    </source>
</evidence>
<dbReference type="GO" id="GO:0042558">
    <property type="term" value="P:pteridine-containing compound metabolic process"/>
    <property type="evidence" value="ECO:0007669"/>
    <property type="project" value="InterPro"/>
</dbReference>
<proteinExistence type="predicted"/>
<feature type="domain" description="Pterin-binding" evidence="1">
    <location>
        <begin position="1"/>
        <end position="60"/>
    </location>
</feature>
<evidence type="ECO:0000313" key="3">
    <source>
        <dbReference type="Proteomes" id="UP000234331"/>
    </source>
</evidence>
<evidence type="ECO:0000259" key="1">
    <source>
        <dbReference type="PROSITE" id="PS50972"/>
    </source>
</evidence>